<dbReference type="PROSITE" id="PS51379">
    <property type="entry name" value="4FE4S_FER_2"/>
    <property type="match status" value="2"/>
</dbReference>
<dbReference type="InterPro" id="IPR017900">
    <property type="entry name" value="4Fe4S_Fe_S_CS"/>
</dbReference>
<evidence type="ECO:0000256" key="2">
    <source>
        <dbReference type="ARBA" id="ARBA00022475"/>
    </source>
</evidence>
<sequence length="351" mass="39161">MLKTLFPTLGRFRFTVQIVMLFVTVYGGELLGSYSVDRISQALPSLSCAYDKVTGDHCILIVTQHQLHHRIGEALTRIQDVTLKVFIPTLFSVAIFFTFFFFLNKAFCGWVCPMGTVQELLFRIGRRLGRPLSRFDSNNVGKVRPVKWLMLLVLVLGLPLLAGMGVAPSEAGDPYCQVCPARLATTLLTADSEQIAVRTSSNITFVLGALGNALFGFVIIAALAVRLPFCRICPLLSWNALFQKLSPMRLVKKQHEKCEKCGVCAKACPMDIHEIGSEHGSKAFHEDCTLCGRCAEYCPDDDVIQIRFFGIRLFGSSREYYKSRVKRESPEGMPKKRVVNIQLVKPEAENG</sequence>
<comment type="subcellular location">
    <subcellularLocation>
        <location evidence="1">Cell membrane</location>
    </subcellularLocation>
</comment>
<feature type="domain" description="4Fe-4S ferredoxin-type" evidence="8">
    <location>
        <begin position="248"/>
        <end position="278"/>
    </location>
</feature>
<dbReference type="PROSITE" id="PS00198">
    <property type="entry name" value="4FE4S_FER_1"/>
    <property type="match status" value="2"/>
</dbReference>
<dbReference type="InterPro" id="IPR052378">
    <property type="entry name" value="NosR_regulator"/>
</dbReference>
<dbReference type="GO" id="GO:0046872">
    <property type="term" value="F:metal ion binding"/>
    <property type="evidence" value="ECO:0007669"/>
    <property type="project" value="UniProtKB-KW"/>
</dbReference>
<dbReference type="GO" id="GO:0051536">
    <property type="term" value="F:iron-sulfur cluster binding"/>
    <property type="evidence" value="ECO:0007669"/>
    <property type="project" value="UniProtKB-KW"/>
</dbReference>
<keyword evidence="7" id="KW-1133">Transmembrane helix</keyword>
<protein>
    <submittedName>
        <fullName evidence="9">4Fe-4S ferredoxin iron-sulfur binding domain protein</fullName>
    </submittedName>
</protein>
<reference evidence="9 10" key="1">
    <citation type="submission" date="2010-03" db="EMBL/GenBank/DDBJ databases">
        <title>Complete sequence of Sideroxydans lithotrophicus ES-1.</title>
        <authorList>
            <consortium name="US DOE Joint Genome Institute"/>
            <person name="Lucas S."/>
            <person name="Copeland A."/>
            <person name="Lapidus A."/>
            <person name="Cheng J.-F."/>
            <person name="Bruce D."/>
            <person name="Goodwin L."/>
            <person name="Pitluck S."/>
            <person name="Munk A.C."/>
            <person name="Detter J.C."/>
            <person name="Han C."/>
            <person name="Tapia R."/>
            <person name="Larimer F."/>
            <person name="Land M."/>
            <person name="Hauser L."/>
            <person name="Kyrpides N."/>
            <person name="Ivanova N."/>
            <person name="Emerson D."/>
            <person name="Woyke T."/>
        </authorList>
    </citation>
    <scope>NUCLEOTIDE SEQUENCE [LARGE SCALE GENOMIC DNA]</scope>
    <source>
        <strain evidence="9 10">ES-1</strain>
    </source>
</reference>
<keyword evidence="7" id="KW-0812">Transmembrane</keyword>
<dbReference type="AlphaFoldDB" id="D5CRN7"/>
<evidence type="ECO:0000256" key="6">
    <source>
        <dbReference type="ARBA" id="ARBA00023136"/>
    </source>
</evidence>
<evidence type="ECO:0000256" key="3">
    <source>
        <dbReference type="ARBA" id="ARBA00022723"/>
    </source>
</evidence>
<dbReference type="PANTHER" id="PTHR30224">
    <property type="entry name" value="ELECTRON TRANSPORT PROTEIN"/>
    <property type="match status" value="1"/>
</dbReference>
<evidence type="ECO:0000256" key="5">
    <source>
        <dbReference type="ARBA" id="ARBA00023014"/>
    </source>
</evidence>
<keyword evidence="10" id="KW-1185">Reference proteome</keyword>
<proteinExistence type="predicted"/>
<dbReference type="HOGENOM" id="CLU_846643_0_0_4"/>
<dbReference type="Proteomes" id="UP000001625">
    <property type="component" value="Chromosome"/>
</dbReference>
<keyword evidence="5" id="KW-0411">Iron-sulfur</keyword>
<evidence type="ECO:0000313" key="9">
    <source>
        <dbReference type="EMBL" id="ADE11623.1"/>
    </source>
</evidence>
<dbReference type="SUPFAM" id="SSF54862">
    <property type="entry name" value="4Fe-4S ferredoxins"/>
    <property type="match status" value="1"/>
</dbReference>
<dbReference type="InterPro" id="IPR017896">
    <property type="entry name" value="4Fe4S_Fe-S-bd"/>
</dbReference>
<dbReference type="Pfam" id="PF13187">
    <property type="entry name" value="Fer4_9"/>
    <property type="match status" value="1"/>
</dbReference>
<dbReference type="KEGG" id="slt:Slit_1386"/>
<feature type="domain" description="4Fe-4S ferredoxin-type" evidence="8">
    <location>
        <begin position="280"/>
        <end position="309"/>
    </location>
</feature>
<evidence type="ECO:0000259" key="8">
    <source>
        <dbReference type="PROSITE" id="PS51379"/>
    </source>
</evidence>
<feature type="transmembrane region" description="Helical" evidence="7">
    <location>
        <begin position="85"/>
        <end position="104"/>
    </location>
</feature>
<dbReference type="GO" id="GO:0005886">
    <property type="term" value="C:plasma membrane"/>
    <property type="evidence" value="ECO:0007669"/>
    <property type="project" value="UniProtKB-SubCell"/>
</dbReference>
<feature type="transmembrane region" description="Helical" evidence="7">
    <location>
        <begin position="12"/>
        <end position="36"/>
    </location>
</feature>
<gene>
    <name evidence="9" type="ordered locus">Slit_1386</name>
</gene>
<dbReference type="EMBL" id="CP001965">
    <property type="protein sequence ID" value="ADE11623.1"/>
    <property type="molecule type" value="Genomic_DNA"/>
</dbReference>
<evidence type="ECO:0000256" key="4">
    <source>
        <dbReference type="ARBA" id="ARBA00023004"/>
    </source>
</evidence>
<evidence type="ECO:0000256" key="1">
    <source>
        <dbReference type="ARBA" id="ARBA00004236"/>
    </source>
</evidence>
<dbReference type="STRING" id="580332.Slit_1386"/>
<feature type="transmembrane region" description="Helical" evidence="7">
    <location>
        <begin position="148"/>
        <end position="167"/>
    </location>
</feature>
<name>D5CRN7_SIDLE</name>
<keyword evidence="3" id="KW-0479">Metal-binding</keyword>
<dbReference type="PANTHER" id="PTHR30224:SF4">
    <property type="entry name" value="ELECTRON TRANSPORT PROTEIN YCCM-RELATED"/>
    <property type="match status" value="1"/>
</dbReference>
<evidence type="ECO:0000313" key="10">
    <source>
        <dbReference type="Proteomes" id="UP000001625"/>
    </source>
</evidence>
<keyword evidence="2" id="KW-1003">Cell membrane</keyword>
<organism evidence="9 10">
    <name type="scientific">Sideroxydans lithotrophicus (strain ES-1)</name>
    <dbReference type="NCBI Taxonomy" id="580332"/>
    <lineage>
        <taxon>Bacteria</taxon>
        <taxon>Pseudomonadati</taxon>
        <taxon>Pseudomonadota</taxon>
        <taxon>Betaproteobacteria</taxon>
        <taxon>Nitrosomonadales</taxon>
        <taxon>Gallionellaceae</taxon>
        <taxon>Sideroxydans</taxon>
    </lineage>
</organism>
<evidence type="ECO:0000256" key="7">
    <source>
        <dbReference type="SAM" id="Phobius"/>
    </source>
</evidence>
<keyword evidence="4" id="KW-0408">Iron</keyword>
<accession>D5CRN7</accession>
<dbReference type="eggNOG" id="COG0348">
    <property type="taxonomic scope" value="Bacteria"/>
</dbReference>
<dbReference type="Gene3D" id="3.30.70.20">
    <property type="match status" value="1"/>
</dbReference>
<dbReference type="OrthoDB" id="9806398at2"/>
<keyword evidence="6 7" id="KW-0472">Membrane</keyword>
<dbReference type="RefSeq" id="WP_013029521.1">
    <property type="nucleotide sequence ID" value="NC_013959.1"/>
</dbReference>
<dbReference type="Pfam" id="PF12801">
    <property type="entry name" value="Fer4_5"/>
    <property type="match status" value="2"/>
</dbReference>
<feature type="transmembrane region" description="Helical" evidence="7">
    <location>
        <begin position="203"/>
        <end position="225"/>
    </location>
</feature>